<dbReference type="EMBL" id="BK015943">
    <property type="protein sequence ID" value="DAF86355.1"/>
    <property type="molecule type" value="Genomic_DNA"/>
</dbReference>
<dbReference type="InterPro" id="IPR003346">
    <property type="entry name" value="Transposase_20"/>
</dbReference>
<dbReference type="GO" id="GO:0004803">
    <property type="term" value="F:transposase activity"/>
    <property type="evidence" value="ECO:0007669"/>
    <property type="project" value="InterPro"/>
</dbReference>
<dbReference type="Pfam" id="PF02371">
    <property type="entry name" value="Transposase_20"/>
    <property type="match status" value="1"/>
</dbReference>
<dbReference type="InterPro" id="IPR002525">
    <property type="entry name" value="Transp_IS110-like_N"/>
</dbReference>
<reference evidence="3" key="1">
    <citation type="journal article" date="2021" name="Proc. Natl. Acad. Sci. U.S.A.">
        <title>A Catalog of Tens of Thousands of Viruses from Human Metagenomes Reveals Hidden Associations with Chronic Diseases.</title>
        <authorList>
            <person name="Tisza M.J."/>
            <person name="Buck C.B."/>
        </authorList>
    </citation>
    <scope>NUCLEOTIDE SEQUENCE</scope>
    <source>
        <strain evidence="3">CtmxA102</strain>
    </source>
</reference>
<evidence type="ECO:0000313" key="3">
    <source>
        <dbReference type="EMBL" id="DAF86355.1"/>
    </source>
</evidence>
<dbReference type="GO" id="GO:0006313">
    <property type="term" value="P:DNA transposition"/>
    <property type="evidence" value="ECO:0007669"/>
    <property type="project" value="InterPro"/>
</dbReference>
<dbReference type="NCBIfam" id="NF033542">
    <property type="entry name" value="transpos_IS110"/>
    <property type="match status" value="1"/>
</dbReference>
<dbReference type="GO" id="GO:0003677">
    <property type="term" value="F:DNA binding"/>
    <property type="evidence" value="ECO:0007669"/>
    <property type="project" value="InterPro"/>
</dbReference>
<dbReference type="Pfam" id="PF01548">
    <property type="entry name" value="DEDD_Tnp_IS110"/>
    <property type="match status" value="1"/>
</dbReference>
<proteinExistence type="predicted"/>
<dbReference type="PANTHER" id="PTHR33055">
    <property type="entry name" value="TRANSPOSASE FOR INSERTION SEQUENCE ELEMENT IS1111A"/>
    <property type="match status" value="1"/>
</dbReference>
<dbReference type="InterPro" id="IPR047650">
    <property type="entry name" value="Transpos_IS110"/>
</dbReference>
<feature type="domain" description="Transposase IS110-like N-terminal" evidence="1">
    <location>
        <begin position="4"/>
        <end position="159"/>
    </location>
</feature>
<protein>
    <submittedName>
        <fullName evidence="3">Transposase</fullName>
    </submittedName>
</protein>
<evidence type="ECO:0000259" key="1">
    <source>
        <dbReference type="Pfam" id="PF01548"/>
    </source>
</evidence>
<sequence length="387" mass="44019">MYFIGIDISKFKHDCAIIDEAGDTVTASWSFANNCEGFSLLKQLLDALDGQKKIGFESTGHYGHNLKLFLETNNFSFMEFNPLLVSKFVRSKSLRNTKTDSLDAVSIAQYLMTVEYKPYPPSFYHMDQLKSLTRFRDSLVRQHSRQLVELTNILDKVFPEFKPFFDGRFSATALYILTHYQSPEKIANMNAKSYEALRKKSRGKFSMVKFAQLKTLAKNTVGRSDAFLLKQMEITIDIENQLDAKIDEIESQILECIRALNPPILTIPGIGELTAAIILSEYGNINKFENPAQLLSFAGLEPGYYQSGLAEHQGHMVKHGSSHLRYALMNACLPLITYEPVFAEYYAKKRAEGKPHRVALTHVAKKLLRVIFTLQTKNISYDPTLIR</sequence>
<evidence type="ECO:0000259" key="2">
    <source>
        <dbReference type="Pfam" id="PF02371"/>
    </source>
</evidence>
<name>A0A8S5TVY2_9CAUD</name>
<accession>A0A8S5TVY2</accession>
<organism evidence="3">
    <name type="scientific">Siphoviridae sp. ctmxA102</name>
    <dbReference type="NCBI Taxonomy" id="2825657"/>
    <lineage>
        <taxon>Viruses</taxon>
        <taxon>Duplodnaviria</taxon>
        <taxon>Heunggongvirae</taxon>
        <taxon>Uroviricota</taxon>
        <taxon>Caudoviricetes</taxon>
    </lineage>
</organism>
<dbReference type="PANTHER" id="PTHR33055:SF15">
    <property type="entry name" value="TRANSPOSASE-RELATED"/>
    <property type="match status" value="1"/>
</dbReference>
<feature type="domain" description="Transposase IS116/IS110/IS902 C-terminal" evidence="2">
    <location>
        <begin position="264"/>
        <end position="347"/>
    </location>
</feature>